<evidence type="ECO:0000313" key="1">
    <source>
        <dbReference type="EMBL" id="CCE22664.1"/>
    </source>
</evidence>
<evidence type="ECO:0000313" key="2">
    <source>
        <dbReference type="Proteomes" id="UP000008315"/>
    </source>
</evidence>
<dbReference type="EMBL" id="FO082060">
    <property type="protein sequence ID" value="CCE22664.1"/>
    <property type="molecule type" value="Genomic_DNA"/>
</dbReference>
<dbReference type="KEGG" id="mah:MEALZ_0970"/>
<dbReference type="HOGENOM" id="CLU_2955217_0_0_6"/>
<protein>
    <submittedName>
        <fullName evidence="1">tRNA(Ile)-lysidine synthase</fullName>
    </submittedName>
</protein>
<dbReference type="Proteomes" id="UP000008315">
    <property type="component" value="Chromosome"/>
</dbReference>
<keyword evidence="2" id="KW-1185">Reference proteome</keyword>
<reference evidence="2" key="1">
    <citation type="journal article" date="2012" name="J. Bacteriol.">
        <title>Genome sequence of the haloalkaliphilic methanotrophic bacterium Methylomicrobium alcaliphilum 20Z.</title>
        <authorList>
            <person name="Vuilleumier S."/>
            <person name="Khmelenina V.N."/>
            <person name="Bringel F."/>
            <person name="Reshetnikov A.S."/>
            <person name="Lajus A."/>
            <person name="Mangenot S."/>
            <person name="Rouy Z."/>
            <person name="Op den Camp H.J."/>
            <person name="Jetten M.S."/>
            <person name="Dispirito A.A."/>
            <person name="Dunfield P."/>
            <person name="Klotz M.G."/>
            <person name="Semrau J.D."/>
            <person name="Stein L.Y."/>
            <person name="Barbe V."/>
            <person name="Medigue C."/>
            <person name="Trotsenko Y.A."/>
            <person name="Kalyuzhnaya M.G."/>
        </authorList>
    </citation>
    <scope>NUCLEOTIDE SEQUENCE [LARGE SCALE GENOMIC DNA]</scope>
    <source>
        <strain evidence="2">DSM 19304 / NCIMB 14124 / VKM B-2133 / 20Z</strain>
    </source>
</reference>
<sequence>MEHGAIRGVRSQAIPEFRYAAGLRAVGASSTFVLSISDTTSIYRDVGVAPTTLSLPGGL</sequence>
<accession>G4T3W5</accession>
<organism evidence="1 2">
    <name type="scientific">Methylotuvimicrobium alcaliphilum (strain DSM 19304 / NCIMB 14124 / VKM B-2133 / 20Z)</name>
    <name type="common">Methylomicrobium alcaliphilum</name>
    <dbReference type="NCBI Taxonomy" id="1091494"/>
    <lineage>
        <taxon>Bacteria</taxon>
        <taxon>Pseudomonadati</taxon>
        <taxon>Pseudomonadota</taxon>
        <taxon>Gammaproteobacteria</taxon>
        <taxon>Methylococcales</taxon>
        <taxon>Methylococcaceae</taxon>
        <taxon>Methylotuvimicrobium</taxon>
    </lineage>
</organism>
<gene>
    <name evidence="1" type="ordered locus">MEALZ_0970</name>
</gene>
<proteinExistence type="predicted"/>
<name>G4T3W5_META2</name>
<dbReference type="AlphaFoldDB" id="G4T3W5"/>